<evidence type="ECO:0000256" key="4">
    <source>
        <dbReference type="ARBA" id="ARBA00022723"/>
    </source>
</evidence>
<sequence>MVLYELISKRINNITCCLCTARAHLSSVSPFPNKIVGLWLLGCAGVVYGTVAVGGLTRLTESGLSMVKWDLIKTMKPPLNQNQWEMEFENYKQYPEYKYKSDTNKEITLDQFKFIWTMEYLHRMSVYISFFVKCEFLRLGSRINFISDLQCIYHLPSYFMACFFGMDFLVYLLHLTFSALKIFYFIILFKHSNVKSIKRLRGMVHGSKLAIFSTVFIGAFVAGLDAGLVYNSWPTYSGNWIPHELMSGTICGISEFFSNPVSVQFIHRNLAYLTLVVVLLTWIKGFNCTLSLSFKLGRKMLLSNRARLALHSLLVASLLQASLGIGTLVYEVPIPAASAHQNGALILYSIVIWLANEIRKIPK</sequence>
<dbReference type="GO" id="GO:0120547">
    <property type="term" value="F:heme A synthase activity"/>
    <property type="evidence" value="ECO:0007669"/>
    <property type="project" value="UniProtKB-EC"/>
</dbReference>
<dbReference type="GO" id="GO:0046872">
    <property type="term" value="F:metal ion binding"/>
    <property type="evidence" value="ECO:0007669"/>
    <property type="project" value="UniProtKB-KW"/>
</dbReference>
<comment type="subcellular location">
    <subcellularLocation>
        <location evidence="2">Membrane</location>
        <topology evidence="2">Multi-pass membrane protein</topology>
    </subcellularLocation>
</comment>
<protein>
    <submittedName>
        <fullName evidence="13">Uncharacterized protein</fullName>
    </submittedName>
</protein>
<dbReference type="OrthoDB" id="1726137at2759"/>
<keyword evidence="3 12" id="KW-0812">Transmembrane</keyword>
<keyword evidence="4" id="KW-0479">Metal-binding</keyword>
<dbReference type="GO" id="GO:0005743">
    <property type="term" value="C:mitochondrial inner membrane"/>
    <property type="evidence" value="ECO:0007669"/>
    <property type="project" value="TreeGrafter"/>
</dbReference>
<keyword evidence="14" id="KW-1185">Reference proteome</keyword>
<dbReference type="Proteomes" id="UP000605970">
    <property type="component" value="Unassembled WGS sequence"/>
</dbReference>
<comment type="catalytic activity">
    <reaction evidence="11">
        <text>Fe(II)-heme o + 2 A + H2O = Fe(II)-heme a + 2 AH2</text>
        <dbReference type="Rhea" id="RHEA:63388"/>
        <dbReference type="ChEBI" id="CHEBI:13193"/>
        <dbReference type="ChEBI" id="CHEBI:15377"/>
        <dbReference type="ChEBI" id="CHEBI:17499"/>
        <dbReference type="ChEBI" id="CHEBI:60530"/>
        <dbReference type="ChEBI" id="CHEBI:61715"/>
        <dbReference type="EC" id="1.17.99.9"/>
    </reaction>
    <physiologicalReaction direction="left-to-right" evidence="11">
        <dbReference type="Rhea" id="RHEA:63389"/>
    </physiologicalReaction>
</comment>
<evidence type="ECO:0000256" key="12">
    <source>
        <dbReference type="SAM" id="Phobius"/>
    </source>
</evidence>
<feature type="transmembrane region" description="Helical" evidence="12">
    <location>
        <begin position="35"/>
        <end position="56"/>
    </location>
</feature>
<keyword evidence="9 12" id="KW-0472">Membrane</keyword>
<evidence type="ECO:0000256" key="10">
    <source>
        <dbReference type="ARBA" id="ARBA00044501"/>
    </source>
</evidence>
<dbReference type="GO" id="GO:0016653">
    <property type="term" value="F:oxidoreductase activity, acting on NAD(P)H, heme protein as acceptor"/>
    <property type="evidence" value="ECO:0007669"/>
    <property type="project" value="TreeGrafter"/>
</dbReference>
<feature type="transmembrane region" description="Helical" evidence="12">
    <location>
        <begin position="209"/>
        <end position="230"/>
    </location>
</feature>
<evidence type="ECO:0000313" key="13">
    <source>
        <dbReference type="EMBL" id="KAF7634395.1"/>
    </source>
</evidence>
<evidence type="ECO:0000256" key="5">
    <source>
        <dbReference type="ARBA" id="ARBA00022989"/>
    </source>
</evidence>
<keyword evidence="5 12" id="KW-1133">Transmembrane helix</keyword>
<evidence type="ECO:0000256" key="2">
    <source>
        <dbReference type="ARBA" id="ARBA00004141"/>
    </source>
</evidence>
<name>A0A8S9ZM88_9BILA</name>
<keyword evidence="7" id="KW-0408">Iron</keyword>
<keyword evidence="8" id="KW-0350">Heme biosynthesis</keyword>
<organism evidence="13 14">
    <name type="scientific">Meloidogyne graminicola</name>
    <dbReference type="NCBI Taxonomy" id="189291"/>
    <lineage>
        <taxon>Eukaryota</taxon>
        <taxon>Metazoa</taxon>
        <taxon>Ecdysozoa</taxon>
        <taxon>Nematoda</taxon>
        <taxon>Chromadorea</taxon>
        <taxon>Rhabditida</taxon>
        <taxon>Tylenchina</taxon>
        <taxon>Tylenchomorpha</taxon>
        <taxon>Tylenchoidea</taxon>
        <taxon>Meloidogynidae</taxon>
        <taxon>Meloidogyninae</taxon>
        <taxon>Meloidogyne</taxon>
    </lineage>
</organism>
<evidence type="ECO:0000256" key="1">
    <source>
        <dbReference type="ARBA" id="ARBA00001970"/>
    </source>
</evidence>
<evidence type="ECO:0000256" key="11">
    <source>
        <dbReference type="ARBA" id="ARBA00048044"/>
    </source>
</evidence>
<feature type="transmembrane region" description="Helical" evidence="12">
    <location>
        <begin position="308"/>
        <end position="330"/>
    </location>
</feature>
<feature type="transmembrane region" description="Helical" evidence="12">
    <location>
        <begin position="336"/>
        <end position="355"/>
    </location>
</feature>
<accession>A0A8S9ZM88</accession>
<dbReference type="PANTHER" id="PTHR23289">
    <property type="entry name" value="CYTOCHROME C OXIDASE ASSEMBLY PROTEIN COX15"/>
    <property type="match status" value="1"/>
</dbReference>
<dbReference type="Pfam" id="PF02628">
    <property type="entry name" value="COX15-CtaA"/>
    <property type="match status" value="2"/>
</dbReference>
<proteinExistence type="predicted"/>
<dbReference type="EMBL" id="JABEBT010000058">
    <property type="protein sequence ID" value="KAF7634395.1"/>
    <property type="molecule type" value="Genomic_DNA"/>
</dbReference>
<dbReference type="PANTHER" id="PTHR23289:SF2">
    <property type="entry name" value="CYTOCHROME C OXIDASE ASSEMBLY PROTEIN COX15 HOMOLOG"/>
    <property type="match status" value="1"/>
</dbReference>
<dbReference type="GO" id="GO:0006784">
    <property type="term" value="P:heme A biosynthetic process"/>
    <property type="evidence" value="ECO:0007669"/>
    <property type="project" value="InterPro"/>
</dbReference>
<evidence type="ECO:0000256" key="3">
    <source>
        <dbReference type="ARBA" id="ARBA00022692"/>
    </source>
</evidence>
<keyword evidence="6" id="KW-0560">Oxidoreductase</keyword>
<evidence type="ECO:0000256" key="9">
    <source>
        <dbReference type="ARBA" id="ARBA00023136"/>
    </source>
</evidence>
<comment type="pathway">
    <text evidence="10">Porphyrin-containing compound metabolism; heme A biosynthesis; heme A from heme O: step 1/1.</text>
</comment>
<gene>
    <name evidence="13" type="ORF">Mgra_00006149</name>
</gene>
<evidence type="ECO:0000313" key="14">
    <source>
        <dbReference type="Proteomes" id="UP000605970"/>
    </source>
</evidence>
<dbReference type="AlphaFoldDB" id="A0A8S9ZM88"/>
<evidence type="ECO:0000256" key="6">
    <source>
        <dbReference type="ARBA" id="ARBA00023002"/>
    </source>
</evidence>
<reference evidence="13" key="1">
    <citation type="journal article" date="2020" name="Ecol. Evol.">
        <title>Genome structure and content of the rice root-knot nematode (Meloidogyne graminicola).</title>
        <authorList>
            <person name="Phan N.T."/>
            <person name="Danchin E.G.J."/>
            <person name="Klopp C."/>
            <person name="Perfus-Barbeoch L."/>
            <person name="Kozlowski D.K."/>
            <person name="Koutsovoulos G.D."/>
            <person name="Lopez-Roques C."/>
            <person name="Bouchez O."/>
            <person name="Zahm M."/>
            <person name="Besnard G."/>
            <person name="Bellafiore S."/>
        </authorList>
    </citation>
    <scope>NUCLEOTIDE SEQUENCE</scope>
    <source>
        <strain evidence="13">VN-18</strain>
    </source>
</reference>
<feature type="transmembrane region" description="Helical" evidence="12">
    <location>
        <begin position="270"/>
        <end position="296"/>
    </location>
</feature>
<evidence type="ECO:0000256" key="8">
    <source>
        <dbReference type="ARBA" id="ARBA00023133"/>
    </source>
</evidence>
<comment type="caution">
    <text evidence="13">The sequence shown here is derived from an EMBL/GenBank/DDBJ whole genome shotgun (WGS) entry which is preliminary data.</text>
</comment>
<evidence type="ECO:0000256" key="7">
    <source>
        <dbReference type="ARBA" id="ARBA00023004"/>
    </source>
</evidence>
<comment type="cofactor">
    <cofactor evidence="1">
        <name>heme b</name>
        <dbReference type="ChEBI" id="CHEBI:60344"/>
    </cofactor>
</comment>
<feature type="transmembrane region" description="Helical" evidence="12">
    <location>
        <begin position="168"/>
        <end position="189"/>
    </location>
</feature>
<dbReference type="InterPro" id="IPR023754">
    <property type="entry name" value="HemeA_Synthase_type2"/>
</dbReference>
<dbReference type="InterPro" id="IPR003780">
    <property type="entry name" value="COX15/CtaA_fam"/>
</dbReference>